<name>A0A6S7ITP9_PARCT</name>
<evidence type="ECO:0000313" key="11">
    <source>
        <dbReference type="EMBL" id="CAB4021237.1"/>
    </source>
</evidence>
<proteinExistence type="inferred from homology"/>
<keyword evidence="6" id="KW-0812">Transmembrane</keyword>
<dbReference type="EMBL" id="CACRXK020011331">
    <property type="protein sequence ID" value="CAB4021237.1"/>
    <property type="molecule type" value="Genomic_DNA"/>
</dbReference>
<dbReference type="Pfam" id="PF13733">
    <property type="entry name" value="Glyco_transf_7N"/>
    <property type="match status" value="1"/>
</dbReference>
<comment type="caution">
    <text evidence="11">The sequence shown here is derived from an EMBL/GenBank/DDBJ whole genome shotgun (WGS) entry which is preliminary data.</text>
</comment>
<dbReference type="InterPro" id="IPR029044">
    <property type="entry name" value="Nucleotide-diphossugar_trans"/>
</dbReference>
<dbReference type="InterPro" id="IPR027791">
    <property type="entry name" value="Galactosyl_T_C"/>
</dbReference>
<evidence type="ECO:0000313" key="12">
    <source>
        <dbReference type="Proteomes" id="UP001152795"/>
    </source>
</evidence>
<dbReference type="GO" id="GO:0016020">
    <property type="term" value="C:membrane"/>
    <property type="evidence" value="ECO:0007669"/>
    <property type="project" value="UniProtKB-SubCell"/>
</dbReference>
<evidence type="ECO:0000256" key="3">
    <source>
        <dbReference type="ARBA" id="ARBA00005735"/>
    </source>
</evidence>
<dbReference type="PANTHER" id="PTHR19300:SF57">
    <property type="entry name" value="BETA-1,4-N-ACETYLGALACTOSAMINYLTRANSFERASE"/>
    <property type="match status" value="1"/>
</dbReference>
<keyword evidence="12" id="KW-1185">Reference proteome</keyword>
<evidence type="ECO:0000256" key="5">
    <source>
        <dbReference type="ARBA" id="ARBA00022679"/>
    </source>
</evidence>
<dbReference type="InterPro" id="IPR027995">
    <property type="entry name" value="Galactosyl_T_N"/>
</dbReference>
<dbReference type="SUPFAM" id="SSF53448">
    <property type="entry name" value="Nucleotide-diphospho-sugar transferases"/>
    <property type="match status" value="1"/>
</dbReference>
<keyword evidence="8" id="KW-1133">Transmembrane helix</keyword>
<keyword evidence="5" id="KW-0808">Transferase</keyword>
<evidence type="ECO:0000256" key="9">
    <source>
        <dbReference type="ARBA" id="ARBA00023136"/>
    </source>
</evidence>
<dbReference type="PANTHER" id="PTHR19300">
    <property type="entry name" value="BETA-1,4-GALACTOSYLTRANSFERASE"/>
    <property type="match status" value="1"/>
</dbReference>
<evidence type="ECO:0000256" key="6">
    <source>
        <dbReference type="ARBA" id="ARBA00022692"/>
    </source>
</evidence>
<gene>
    <name evidence="11" type="ORF">PACLA_8A086703</name>
</gene>
<comment type="subcellular location">
    <subcellularLocation>
        <location evidence="1">Membrane</location>
        <topology evidence="1">Single-pass type II membrane protein</topology>
    </subcellularLocation>
</comment>
<dbReference type="GO" id="GO:0008378">
    <property type="term" value="F:galactosyltransferase activity"/>
    <property type="evidence" value="ECO:0007669"/>
    <property type="project" value="TreeGrafter"/>
</dbReference>
<dbReference type="Pfam" id="PF02709">
    <property type="entry name" value="Glyco_transf_7C"/>
    <property type="match status" value="1"/>
</dbReference>
<evidence type="ECO:0000256" key="7">
    <source>
        <dbReference type="ARBA" id="ARBA00022968"/>
    </source>
</evidence>
<dbReference type="InterPro" id="IPR003859">
    <property type="entry name" value="Galactosyl_T"/>
</dbReference>
<organism evidence="11 12">
    <name type="scientific">Paramuricea clavata</name>
    <name type="common">Red gorgonian</name>
    <name type="synonym">Violescent sea-whip</name>
    <dbReference type="NCBI Taxonomy" id="317549"/>
    <lineage>
        <taxon>Eukaryota</taxon>
        <taxon>Metazoa</taxon>
        <taxon>Cnidaria</taxon>
        <taxon>Anthozoa</taxon>
        <taxon>Octocorallia</taxon>
        <taxon>Malacalcyonacea</taxon>
        <taxon>Plexauridae</taxon>
        <taxon>Paramuricea</taxon>
    </lineage>
</organism>
<keyword evidence="9" id="KW-0472">Membrane</keyword>
<comment type="similarity">
    <text evidence="3">Belongs to the glycosyltransferase 7 family.</text>
</comment>
<dbReference type="PRINTS" id="PR02050">
    <property type="entry name" value="B14GALTRFASE"/>
</dbReference>
<dbReference type="CDD" id="cd00899">
    <property type="entry name" value="b4GalT"/>
    <property type="match status" value="1"/>
</dbReference>
<dbReference type="OrthoDB" id="10016069at2759"/>
<dbReference type="GO" id="GO:0005975">
    <property type="term" value="P:carbohydrate metabolic process"/>
    <property type="evidence" value="ECO:0007669"/>
    <property type="project" value="InterPro"/>
</dbReference>
<accession>A0A6S7ITP9</accession>
<dbReference type="GO" id="GO:0005794">
    <property type="term" value="C:Golgi apparatus"/>
    <property type="evidence" value="ECO:0007669"/>
    <property type="project" value="TreeGrafter"/>
</dbReference>
<evidence type="ECO:0000256" key="1">
    <source>
        <dbReference type="ARBA" id="ARBA00004606"/>
    </source>
</evidence>
<evidence type="ECO:0000256" key="4">
    <source>
        <dbReference type="ARBA" id="ARBA00022676"/>
    </source>
</evidence>
<evidence type="ECO:0000256" key="2">
    <source>
        <dbReference type="ARBA" id="ARBA00004922"/>
    </source>
</evidence>
<keyword evidence="10" id="KW-0325">Glycoprotein</keyword>
<reference evidence="11" key="1">
    <citation type="submission" date="2020-04" db="EMBL/GenBank/DDBJ databases">
        <authorList>
            <person name="Alioto T."/>
            <person name="Alioto T."/>
            <person name="Gomez Garrido J."/>
        </authorList>
    </citation>
    <scope>NUCLEOTIDE SEQUENCE</scope>
    <source>
        <strain evidence="11">A484AB</strain>
    </source>
</reference>
<keyword evidence="7" id="KW-0735">Signal-anchor</keyword>
<evidence type="ECO:0000256" key="10">
    <source>
        <dbReference type="ARBA" id="ARBA00023180"/>
    </source>
</evidence>
<dbReference type="AlphaFoldDB" id="A0A6S7ITP9"/>
<sequence length="234" mass="27069">MYIQQRSFYEAKLKSIGNLFELDFSEVNMKELEKNLTFVQKGGWYQPANCTCHGDKKVAIVIPFRNRYTHLGIFLKYMHPFLKKQEFHYRIFIIEQADQKLFNRAKLLNIGFTEASKVDNFNCYIFHDIDLLPLSGGNEYFCPTSPRHMSVAVDTMDFGIPYEGIFGGVSAVSTEHFKAVNGYPNRYWGWGGEDDDLSERLRAAGHRITSPSSINGIYTMMYHSHSISEEFPDR</sequence>
<comment type="pathway">
    <text evidence="2">Protein modification; protein glycosylation.</text>
</comment>
<dbReference type="UniPathway" id="UPA00378"/>
<dbReference type="Gene3D" id="3.90.550.10">
    <property type="entry name" value="Spore Coat Polysaccharide Biosynthesis Protein SpsA, Chain A"/>
    <property type="match status" value="1"/>
</dbReference>
<keyword evidence="4" id="KW-0328">Glycosyltransferase</keyword>
<evidence type="ECO:0000256" key="8">
    <source>
        <dbReference type="ARBA" id="ARBA00022989"/>
    </source>
</evidence>
<protein>
    <submittedName>
        <fullName evidence="11">Beta-1,4-N-acetylgalactosaminyltransferase bre-4-like</fullName>
    </submittedName>
</protein>
<dbReference type="Proteomes" id="UP001152795">
    <property type="component" value="Unassembled WGS sequence"/>
</dbReference>